<keyword evidence="11 21" id="KW-0175">Coiled coil</keyword>
<keyword evidence="17 19" id="KW-0407">Ion channel</keyword>
<dbReference type="InterPro" id="IPR003915">
    <property type="entry name" value="PKD_2"/>
</dbReference>
<keyword evidence="7 19" id="KW-0107">Calcium channel</keyword>
<keyword evidence="19" id="KW-0109">Calcium transport</keyword>
<dbReference type="PROSITE" id="PS50222">
    <property type="entry name" value="EF_HAND_2"/>
    <property type="match status" value="1"/>
</dbReference>
<evidence type="ECO:0000256" key="9">
    <source>
        <dbReference type="ARBA" id="ARBA00022837"/>
    </source>
</evidence>
<dbReference type="PANTHER" id="PTHR10877:SF183">
    <property type="entry name" value="AT14535P-RELATED"/>
    <property type="match status" value="1"/>
</dbReference>
<dbReference type="SUPFAM" id="SSF47473">
    <property type="entry name" value="EF-hand"/>
    <property type="match status" value="1"/>
</dbReference>
<keyword evidence="19" id="KW-0479">Metal-binding</keyword>
<dbReference type="Gene3D" id="1.10.238.10">
    <property type="entry name" value="EF-hand"/>
    <property type="match status" value="1"/>
</dbReference>
<evidence type="ECO:0000313" key="25">
    <source>
        <dbReference type="WBParaSite" id="Smp_334610.1"/>
    </source>
</evidence>
<dbReference type="InterPro" id="IPR018247">
    <property type="entry name" value="EF_Hand_1_Ca_BS"/>
</dbReference>
<evidence type="ECO:0000313" key="24">
    <source>
        <dbReference type="Proteomes" id="UP000008854"/>
    </source>
</evidence>
<dbReference type="Gene3D" id="1.10.287.70">
    <property type="match status" value="1"/>
</dbReference>
<evidence type="ECO:0000256" key="12">
    <source>
        <dbReference type="ARBA" id="ARBA00023065"/>
    </source>
</evidence>
<dbReference type="GO" id="GO:0005262">
    <property type="term" value="F:calcium channel activity"/>
    <property type="evidence" value="ECO:0007669"/>
    <property type="project" value="UniProtKB-KW"/>
</dbReference>
<proteinExistence type="inferred from homology"/>
<dbReference type="Proteomes" id="UP000008854">
    <property type="component" value="Unassembled WGS sequence"/>
</dbReference>
<dbReference type="SMART" id="SM00054">
    <property type="entry name" value="EFh"/>
    <property type="match status" value="2"/>
</dbReference>
<evidence type="ECO:0000256" key="10">
    <source>
        <dbReference type="ARBA" id="ARBA00022989"/>
    </source>
</evidence>
<keyword evidence="16" id="KW-0966">Cell projection</keyword>
<evidence type="ECO:0000256" key="2">
    <source>
        <dbReference type="ARBA" id="ARBA00004541"/>
    </source>
</evidence>
<evidence type="ECO:0000256" key="22">
    <source>
        <dbReference type="SAM" id="Phobius"/>
    </source>
</evidence>
<dbReference type="InterPro" id="IPR013122">
    <property type="entry name" value="PKD1_2_channel"/>
</dbReference>
<evidence type="ECO:0000256" key="14">
    <source>
        <dbReference type="ARBA" id="ARBA00023157"/>
    </source>
</evidence>
<comment type="similarity">
    <text evidence="4">Belongs to the polycystin family.</text>
</comment>
<feature type="transmembrane region" description="Helical" evidence="22">
    <location>
        <begin position="439"/>
        <end position="460"/>
    </location>
</feature>
<evidence type="ECO:0000256" key="16">
    <source>
        <dbReference type="ARBA" id="ARBA00023273"/>
    </source>
</evidence>
<keyword evidence="10 22" id="KW-1133">Transmembrane helix</keyword>
<keyword evidence="15" id="KW-0325">Glycoprotein</keyword>
<dbReference type="WBParaSite" id="Smp_334610.1">
    <property type="protein sequence ID" value="Smp_334610.1"/>
    <property type="gene ID" value="Smp_334610"/>
</dbReference>
<dbReference type="PRINTS" id="PR01433">
    <property type="entry name" value="POLYCYSTIN2"/>
</dbReference>
<dbReference type="InterPro" id="IPR011992">
    <property type="entry name" value="EF-hand-dom_pair"/>
</dbReference>
<feature type="coiled-coil region" evidence="21">
    <location>
        <begin position="584"/>
        <end position="611"/>
    </location>
</feature>
<evidence type="ECO:0000256" key="5">
    <source>
        <dbReference type="ARBA" id="ARBA00022448"/>
    </source>
</evidence>
<keyword evidence="24" id="KW-1185">Reference proteome</keyword>
<protein>
    <submittedName>
        <fullName evidence="25">PKD_channel domain-containing protein</fullName>
    </submittedName>
</protein>
<evidence type="ECO:0000256" key="8">
    <source>
        <dbReference type="ARBA" id="ARBA00022692"/>
    </source>
</evidence>
<keyword evidence="6" id="KW-1003">Cell membrane</keyword>
<reference evidence="25" key="2">
    <citation type="submission" date="2019-11" db="UniProtKB">
        <authorList>
            <consortium name="WormBaseParasite"/>
        </authorList>
    </citation>
    <scope>IDENTIFICATION</scope>
    <source>
        <strain evidence="25">Puerto Rican</strain>
    </source>
</reference>
<dbReference type="PROSITE" id="PS00018">
    <property type="entry name" value="EF_HAND_1"/>
    <property type="match status" value="1"/>
</dbReference>
<evidence type="ECO:0000256" key="4">
    <source>
        <dbReference type="ARBA" id="ARBA00007200"/>
    </source>
</evidence>
<feature type="binding site" evidence="19">
    <location>
        <position position="650"/>
    </location>
    <ligand>
        <name>Ca(2+)</name>
        <dbReference type="ChEBI" id="CHEBI:29108"/>
        <label>2</label>
    </ligand>
</feature>
<dbReference type="InterPro" id="IPR051223">
    <property type="entry name" value="Polycystin"/>
</dbReference>
<comment type="subcellular location">
    <subcellularLocation>
        <location evidence="3">Cell membrane</location>
        <topology evidence="3">Multi-pass membrane protein</topology>
    </subcellularLocation>
    <subcellularLocation>
        <location evidence="1">Cell projection</location>
        <location evidence="1">Cilium</location>
    </subcellularLocation>
    <subcellularLocation>
        <location evidence="2">Cytoplasmic vesicle</location>
    </subcellularLocation>
</comment>
<feature type="disulfide bond" evidence="20">
    <location>
        <begin position="213"/>
        <end position="226"/>
    </location>
</feature>
<feature type="domain" description="EF-hand" evidence="23">
    <location>
        <begin position="603"/>
        <end position="638"/>
    </location>
</feature>
<dbReference type="InParanoid" id="A0A5K4FAK6"/>
<evidence type="ECO:0000256" key="21">
    <source>
        <dbReference type="SAM" id="Coils"/>
    </source>
</evidence>
<keyword evidence="9 19" id="KW-0106">Calcium</keyword>
<evidence type="ECO:0000256" key="20">
    <source>
        <dbReference type="PIRSR" id="PIRSR603915-2"/>
    </source>
</evidence>
<evidence type="ECO:0000256" key="6">
    <source>
        <dbReference type="ARBA" id="ARBA00022475"/>
    </source>
</evidence>
<feature type="transmembrane region" description="Helical" evidence="22">
    <location>
        <begin position="542"/>
        <end position="563"/>
    </location>
</feature>
<keyword evidence="12 19" id="KW-0406">Ion transport</keyword>
<evidence type="ECO:0000256" key="17">
    <source>
        <dbReference type="ARBA" id="ARBA00023303"/>
    </source>
</evidence>
<dbReference type="Gene3D" id="1.20.5.340">
    <property type="match status" value="1"/>
</dbReference>
<evidence type="ECO:0000259" key="23">
    <source>
        <dbReference type="PROSITE" id="PS50222"/>
    </source>
</evidence>
<evidence type="ECO:0000256" key="19">
    <source>
        <dbReference type="PIRSR" id="PIRSR603915-1"/>
    </source>
</evidence>
<dbReference type="InterPro" id="IPR046791">
    <property type="entry name" value="Polycystin_dom"/>
</dbReference>
<dbReference type="InterPro" id="IPR002048">
    <property type="entry name" value="EF_hand_dom"/>
</dbReference>
<dbReference type="GO" id="GO:0005509">
    <property type="term" value="F:calcium ion binding"/>
    <property type="evidence" value="ECO:0007669"/>
    <property type="project" value="InterPro"/>
</dbReference>
<feature type="binding site" evidence="19">
    <location>
        <position position="661"/>
    </location>
    <ligand>
        <name>Ca(2+)</name>
        <dbReference type="ChEBI" id="CHEBI:29108"/>
        <label>2</label>
    </ligand>
</feature>
<dbReference type="FunFam" id="1.10.287.70:FF:000055">
    <property type="entry name" value="Polycystic kidney disease 2-like 1"/>
    <property type="match status" value="1"/>
</dbReference>
<feature type="transmembrane region" description="Helical" evidence="22">
    <location>
        <begin position="391"/>
        <end position="418"/>
    </location>
</feature>
<keyword evidence="18" id="KW-0968">Cytoplasmic vesicle</keyword>
<keyword evidence="14" id="KW-1015">Disulfide bond</keyword>
<name>A0A5K4FAK6_SCHMA</name>
<dbReference type="AlphaFoldDB" id="A0A5K4FAK6"/>
<evidence type="ECO:0000256" key="1">
    <source>
        <dbReference type="ARBA" id="ARBA00004138"/>
    </source>
</evidence>
<dbReference type="SUPFAM" id="SSF81324">
    <property type="entry name" value="Voltage-gated potassium channels"/>
    <property type="match status" value="1"/>
</dbReference>
<dbReference type="GO" id="GO:0050982">
    <property type="term" value="P:detection of mechanical stimulus"/>
    <property type="evidence" value="ECO:0007669"/>
    <property type="project" value="TreeGrafter"/>
</dbReference>
<evidence type="ECO:0000256" key="13">
    <source>
        <dbReference type="ARBA" id="ARBA00023136"/>
    </source>
</evidence>
<accession>A0A5K4FAK6</accession>
<evidence type="ECO:0000256" key="3">
    <source>
        <dbReference type="ARBA" id="ARBA00004651"/>
    </source>
</evidence>
<evidence type="ECO:0000256" key="7">
    <source>
        <dbReference type="ARBA" id="ARBA00022673"/>
    </source>
</evidence>
<keyword evidence="5" id="KW-0813">Transport</keyword>
<feature type="transmembrane region" description="Helical" evidence="22">
    <location>
        <begin position="353"/>
        <end position="371"/>
    </location>
</feature>
<dbReference type="Pfam" id="PF20519">
    <property type="entry name" value="Polycystin_dom"/>
    <property type="match status" value="1"/>
</dbReference>
<organism evidence="24 25">
    <name type="scientific">Schistosoma mansoni</name>
    <name type="common">Blood fluke</name>
    <dbReference type="NCBI Taxonomy" id="6183"/>
    <lineage>
        <taxon>Eukaryota</taxon>
        <taxon>Metazoa</taxon>
        <taxon>Spiralia</taxon>
        <taxon>Lophotrochozoa</taxon>
        <taxon>Platyhelminthes</taxon>
        <taxon>Trematoda</taxon>
        <taxon>Digenea</taxon>
        <taxon>Strigeidida</taxon>
        <taxon>Schistosomatoidea</taxon>
        <taxon>Schistosomatidae</taxon>
        <taxon>Schistosoma</taxon>
    </lineage>
</organism>
<dbReference type="GO" id="GO:0005886">
    <property type="term" value="C:plasma membrane"/>
    <property type="evidence" value="ECO:0007669"/>
    <property type="project" value="UniProtKB-SubCell"/>
</dbReference>
<evidence type="ECO:0000256" key="11">
    <source>
        <dbReference type="ARBA" id="ARBA00023054"/>
    </source>
</evidence>
<evidence type="ECO:0000256" key="18">
    <source>
        <dbReference type="ARBA" id="ARBA00023329"/>
    </source>
</evidence>
<feature type="binding site" evidence="19">
    <location>
        <position position="654"/>
    </location>
    <ligand>
        <name>Ca(2+)</name>
        <dbReference type="ChEBI" id="CHEBI:29108"/>
        <label>2</label>
    </ligand>
</feature>
<dbReference type="PANTHER" id="PTHR10877">
    <property type="entry name" value="POLYCYSTIN FAMILY MEMBER"/>
    <property type="match status" value="1"/>
</dbReference>
<dbReference type="Pfam" id="PF08016">
    <property type="entry name" value="PKD_channel"/>
    <property type="match status" value="1"/>
</dbReference>
<dbReference type="GO" id="GO:0031410">
    <property type="term" value="C:cytoplasmic vesicle"/>
    <property type="evidence" value="ECO:0007669"/>
    <property type="project" value="UniProtKB-SubCell"/>
</dbReference>
<reference evidence="24" key="1">
    <citation type="journal article" date="2012" name="PLoS Negl. Trop. Dis.">
        <title>A systematically improved high quality genome and transcriptome of the human blood fluke Schistosoma mansoni.</title>
        <authorList>
            <person name="Protasio A.V."/>
            <person name="Tsai I.J."/>
            <person name="Babbage A."/>
            <person name="Nichol S."/>
            <person name="Hunt M."/>
            <person name="Aslett M.A."/>
            <person name="De Silva N."/>
            <person name="Velarde G.S."/>
            <person name="Anderson T.J."/>
            <person name="Clark R.C."/>
            <person name="Davidson C."/>
            <person name="Dillon G.P."/>
            <person name="Holroyd N.E."/>
            <person name="LoVerde P.T."/>
            <person name="Lloyd C."/>
            <person name="McQuillan J."/>
            <person name="Oliveira G."/>
            <person name="Otto T.D."/>
            <person name="Parker-Manuel S.J."/>
            <person name="Quail M.A."/>
            <person name="Wilson R.A."/>
            <person name="Zerlotini A."/>
            <person name="Dunne D.W."/>
            <person name="Berriman M."/>
        </authorList>
    </citation>
    <scope>NUCLEOTIDE SEQUENCE [LARGE SCALE GENOMIC DNA]</scope>
    <source>
        <strain evidence="24">Puerto Rican</strain>
    </source>
</reference>
<feature type="transmembrane region" description="Helical" evidence="22">
    <location>
        <begin position="480"/>
        <end position="502"/>
    </location>
</feature>
<evidence type="ECO:0000256" key="15">
    <source>
        <dbReference type="ARBA" id="ARBA00023180"/>
    </source>
</evidence>
<keyword evidence="8 22" id="KW-0812">Transmembrane</keyword>
<dbReference type="STRING" id="6183.A0A5K4FAK6"/>
<dbReference type="GO" id="GO:0005929">
    <property type="term" value="C:cilium"/>
    <property type="evidence" value="ECO:0007669"/>
    <property type="project" value="UniProtKB-SubCell"/>
</dbReference>
<keyword evidence="13 22" id="KW-0472">Membrane</keyword>
<sequence length="796" mass="92172">MTSKKSEKQFMLSENEFNQMAYDNTALMNTQYIDEIDNKNEIQFTKSQPIKSNQVLQNADPDHYSCWNRFTRCIRSAWATRLTEDTMSNRELYIHTTLRELITKKINLYLTKIYNLLVIAYGPFNSNTYLLTSSMNTMFLQAQVTNGTDSLSTASSLDVLWSVIQGPIMNNWYSSTWYNSQPFVTADNLTLLYQNRLIGVPRLRQLRMSSNSCMIPVYFTDDIKECYGQYQEANEDKKPFGLKNGTAWTYTSSDKLGMYSYWGSVSSYGGGGYYQDLSRDQTEAAGQLDKLFQNLWLDRGTRVLFIHFTTYNANMNLFSIVEIVIEVPASGSLILNSDFRSVKLLRYVTPFDYFVLACECAFLIFIAYYIVEEIMEIKKQGWIYFVSVWNSLDIIIIIISIVCAAFNIYRTIIVINLLEDILQNPNEFANFQMLSIWQVNFNFAISITVFLAWVKLFKYISFNKTMTQLSSTLGSCAKDLAGFAIMFFIVFFSFAQLGYLAFGTQAKDFSSFITVVYTLFRIILGDFDFNALETANRVFGPIYFIVYVFFVFFVLINMFIAIINETYSSVKSDLEKQPNEFEMKDFLKDRMRNMLEKLKIKKKRIENIQNAIELADFNKDGKLEYKEMWKHLKAKGFTDEEIKMVFENFDENKDNILSHTEQLKLKASLQEQKIALVSELAKEERLDLDSTQPGTSQSKVVPTTKYQIEIKQAEFIQLYKRVNRIENGMGQVIGHIEDVLKSLATLEKIKVIRRETMTQFLQTIISTSPQDRGDRLDDIIQAGLDNMTSTVDLQNE</sequence>